<evidence type="ECO:0000256" key="5">
    <source>
        <dbReference type="PIRSR" id="PIRSR019574-1"/>
    </source>
</evidence>
<dbReference type="PANTHER" id="PTHR30222">
    <property type="entry name" value="SPERMIDINE/PUTRESCINE-BINDING PERIPLASMIC PROTEIN"/>
    <property type="match status" value="1"/>
</dbReference>
<dbReference type="PRINTS" id="PR00909">
    <property type="entry name" value="SPERMDNBNDNG"/>
</dbReference>
<protein>
    <submittedName>
        <fullName evidence="7">Extracellular solute-binding protein</fullName>
    </submittedName>
</protein>
<name>A0A5R9A4K5_PSENT</name>
<dbReference type="SUPFAM" id="SSF53850">
    <property type="entry name" value="Periplasmic binding protein-like II"/>
    <property type="match status" value="1"/>
</dbReference>
<evidence type="ECO:0000313" key="7">
    <source>
        <dbReference type="EMBL" id="TLP73621.1"/>
    </source>
</evidence>
<organism evidence="7 8">
    <name type="scientific">Pseudomonas nitroreducens</name>
    <dbReference type="NCBI Taxonomy" id="46680"/>
    <lineage>
        <taxon>Bacteria</taxon>
        <taxon>Pseudomonadati</taxon>
        <taxon>Pseudomonadota</taxon>
        <taxon>Gammaproteobacteria</taxon>
        <taxon>Pseudomonadales</taxon>
        <taxon>Pseudomonadaceae</taxon>
        <taxon>Pseudomonas</taxon>
    </lineage>
</organism>
<keyword evidence="2" id="KW-0813">Transport</keyword>
<dbReference type="Pfam" id="PF13416">
    <property type="entry name" value="SBP_bac_8"/>
    <property type="match status" value="1"/>
</dbReference>
<keyword evidence="4" id="KW-0574">Periplasm</keyword>
<dbReference type="GO" id="GO:0015846">
    <property type="term" value="P:polyamine transport"/>
    <property type="evidence" value="ECO:0007669"/>
    <property type="project" value="InterPro"/>
</dbReference>
<comment type="caution">
    <text evidence="7">The sequence shown here is derived from an EMBL/GenBank/DDBJ whole genome shotgun (WGS) entry which is preliminary data.</text>
</comment>
<dbReference type="PIRSF" id="PIRSF019574">
    <property type="entry name" value="Periplasmic_polyamine_BP"/>
    <property type="match status" value="1"/>
</dbReference>
<evidence type="ECO:0000256" key="6">
    <source>
        <dbReference type="SAM" id="SignalP"/>
    </source>
</evidence>
<gene>
    <name evidence="7" type="ORF">FEA48_15385</name>
</gene>
<dbReference type="InterPro" id="IPR006059">
    <property type="entry name" value="SBP"/>
</dbReference>
<evidence type="ECO:0000256" key="2">
    <source>
        <dbReference type="ARBA" id="ARBA00022448"/>
    </source>
</evidence>
<evidence type="ECO:0000256" key="4">
    <source>
        <dbReference type="ARBA" id="ARBA00022764"/>
    </source>
</evidence>
<sequence length="382" mass="42330">MRPTQLTRKTTMHRLLKNCAAALLLGSLAAGTHAQETAEKLGGQLRIYNWIEYLPKDVLQQFSDETGVEIIYDVFDSPQTLEARLLTGTAGYDLAFPSSSQVPQLIAAGALEPLKRQSLPHFSGLDASFMRQREPLDPGSRYSVPYLWGTTLIGFNKAKVDAALGSDSDMRDYDLLFKPENIARLSKCGVAFLDSANEVIPIVLHYLGLDPNSSNPEDYAKAEKVLQSIRPYVRYFNSAKYPQDLANGDICVALGWSGGMLAARNMAHAADNGNDIRLALPRQGTLMWSDDMVIPKGAKNVAQAHAFIDFLLRPEVIAKVTNQIGYPNPTPASLPLVDPKLLGDHDLFVPDDQRHLLFQAEPPHKQALRQLTRIWNRIRSNV</sequence>
<dbReference type="GO" id="GO:0042597">
    <property type="term" value="C:periplasmic space"/>
    <property type="evidence" value="ECO:0007669"/>
    <property type="project" value="UniProtKB-SubCell"/>
</dbReference>
<proteinExistence type="predicted"/>
<accession>A0A5R9A4K5</accession>
<keyword evidence="3 6" id="KW-0732">Signal</keyword>
<dbReference type="InterPro" id="IPR001188">
    <property type="entry name" value="Sperm_putr-bd"/>
</dbReference>
<evidence type="ECO:0000313" key="8">
    <source>
        <dbReference type="Proteomes" id="UP000307510"/>
    </source>
</evidence>
<reference evidence="7 8" key="1">
    <citation type="submission" date="2019-05" db="EMBL/GenBank/DDBJ databases">
        <authorList>
            <person name="Moore K."/>
            <person name="O'Neill P."/>
            <person name="Farbos A."/>
            <person name="Studholme D.J."/>
        </authorList>
    </citation>
    <scope>NUCLEOTIDE SEQUENCE [LARGE SCALE GENOMIC DNA]</scope>
    <source>
        <strain evidence="7 8">DSM 9128</strain>
    </source>
</reference>
<reference evidence="8" key="2">
    <citation type="submission" date="2019-06" db="EMBL/GenBank/DDBJ databases">
        <title>AzeR, a transcriptional regulator that responds to azelaic acid in Pseudomonas nitroreducens.</title>
        <authorList>
            <person name="Bez C."/>
            <person name="Javvadi S.G."/>
            <person name="Bertani I."/>
            <person name="Devescovi G."/>
            <person name="Studholme D.J."/>
            <person name="Geller A."/>
            <person name="Levy A."/>
            <person name="Venturi V."/>
        </authorList>
    </citation>
    <scope>NUCLEOTIDE SEQUENCE [LARGE SCALE GENOMIC DNA]</scope>
    <source>
        <strain evidence="8">DSM 9128</strain>
    </source>
</reference>
<dbReference type="Proteomes" id="UP000307510">
    <property type="component" value="Unassembled WGS sequence"/>
</dbReference>
<dbReference type="AlphaFoldDB" id="A0A5R9A4K5"/>
<feature type="chain" id="PRO_5024306407" evidence="6">
    <location>
        <begin position="35"/>
        <end position="382"/>
    </location>
</feature>
<evidence type="ECO:0000256" key="1">
    <source>
        <dbReference type="ARBA" id="ARBA00004418"/>
    </source>
</evidence>
<dbReference type="Gene3D" id="3.40.190.10">
    <property type="entry name" value="Periplasmic binding protein-like II"/>
    <property type="match status" value="2"/>
</dbReference>
<dbReference type="EMBL" id="VASG01000004">
    <property type="protein sequence ID" value="TLP73621.1"/>
    <property type="molecule type" value="Genomic_DNA"/>
</dbReference>
<comment type="subcellular location">
    <subcellularLocation>
        <location evidence="1">Periplasm</location>
    </subcellularLocation>
</comment>
<evidence type="ECO:0000256" key="3">
    <source>
        <dbReference type="ARBA" id="ARBA00022729"/>
    </source>
</evidence>
<feature type="signal peptide" evidence="6">
    <location>
        <begin position="1"/>
        <end position="34"/>
    </location>
</feature>
<feature type="binding site" evidence="5">
    <location>
        <position position="52"/>
    </location>
    <ligand>
        <name>spermidine</name>
        <dbReference type="ChEBI" id="CHEBI:57834"/>
    </ligand>
</feature>
<dbReference type="PANTHER" id="PTHR30222:SF12">
    <property type="entry name" value="NORSPERMIDINE SENSOR"/>
    <property type="match status" value="1"/>
</dbReference>
<dbReference type="GO" id="GO:0019808">
    <property type="term" value="F:polyamine binding"/>
    <property type="evidence" value="ECO:0007669"/>
    <property type="project" value="InterPro"/>
</dbReference>